<dbReference type="GO" id="GO:0015668">
    <property type="term" value="F:type III site-specific deoxyribonuclease activity"/>
    <property type="evidence" value="ECO:0007669"/>
    <property type="project" value="InterPro"/>
</dbReference>
<dbReference type="Proteomes" id="UP000266389">
    <property type="component" value="Unassembled WGS sequence"/>
</dbReference>
<organism evidence="3 4">
    <name type="scientific">Candidatus Thermochlorobacter aerophilus</name>
    <dbReference type="NCBI Taxonomy" id="1868324"/>
    <lineage>
        <taxon>Bacteria</taxon>
        <taxon>Pseudomonadati</taxon>
        <taxon>Chlorobiota</taxon>
        <taxon>Chlorobiia</taxon>
        <taxon>Chlorobiales</taxon>
        <taxon>Candidatus Thermochlorobacteriaceae</taxon>
        <taxon>Candidatus Thermochlorobacter</taxon>
    </lineage>
</organism>
<dbReference type="InterPro" id="IPR006935">
    <property type="entry name" value="Helicase/UvrB_N"/>
</dbReference>
<proteinExistence type="predicted"/>
<evidence type="ECO:0000313" key="4">
    <source>
        <dbReference type="Proteomes" id="UP000266389"/>
    </source>
</evidence>
<comment type="caution">
    <text evidence="3">The sequence shown here is derived from an EMBL/GenBank/DDBJ whole genome shotgun (WGS) entry which is preliminary data.</text>
</comment>
<evidence type="ECO:0000259" key="1">
    <source>
        <dbReference type="Pfam" id="PF04851"/>
    </source>
</evidence>
<dbReference type="Pfam" id="PF04851">
    <property type="entry name" value="ResIII"/>
    <property type="match status" value="1"/>
</dbReference>
<dbReference type="GO" id="GO:0005829">
    <property type="term" value="C:cytosol"/>
    <property type="evidence" value="ECO:0007669"/>
    <property type="project" value="TreeGrafter"/>
</dbReference>
<dbReference type="PANTHER" id="PTHR47396">
    <property type="entry name" value="TYPE I RESTRICTION ENZYME ECOKI R PROTEIN"/>
    <property type="match status" value="1"/>
</dbReference>
<sequence>MVNHQKSIIDEFMPKTRKKSSAQQDFFNIEEQLRTAVCVPQIREAVRAWRADGYKGTTETTQELLNFWFCTDHILPNRERFRFHNAQRDAIETLIYIYEVEKVRTRKALLEKYAFKSQALRMPPYDDFARYCIKMATGSGKTFVMAMSIVWQFANYLRGGQDYANTFLIIAPNVIVFDRLKGDFESGILFRKYPFIPKHLAWLWDMDYYMRGDTERAYTHGALYLTNIQQFYERDSTADKEEVDIMTAMLGNKPSSQTVEVSDFEERIAKREGLVMVINDEAHHTHDEESEWNKFIRRLHKKRAVAAQLDFSATPRYTKGSLFAWTIFDYPLKQAILDGVVKRPVKGIAQVQEARSNIASVRYEAYLIAAVERWKEYKAQLSPLNKKPILFIMMNDTREADDVGDWLRTKYPEEFSGEKTLVIHTDKSGEVSKKDLELARKVAREVDHENSPVNAIVSVLMLREGWDVQSVTVVVGLRPYTAKANILPEQTIGRGLRLMFRNQPYYTERVDIIGNKAFMKFVEDLEKLEEITLETFQVGKDKLRILTIQPVESKKEFDINIPEISSFLSRKKSLSAEIAALDVMQFNINPLPLKRKDISEIETFTYEGRDILTDEKLLEREYKIPEAQTAEEVIGYYARRIAQNIKLPSQFAALVPKIREFFEKKAFGTTVDLSDPLVIQAMSSNVASYVVTKEFEKALKAMIVEEKQPVLLSLERWLSSTPPFPTSKKVLEAKKTIFNYTPCDNDYEYDFAQFLDKSSDIKAFAKLPEQFGFSIQYTDASVNIRHYFPDFVAVSQDGAHWIIETKGREDVDVKLKDSAALNWCRTVTHLTATEWKYLKVLQREFEDLSPENFSELLTGITPITSV</sequence>
<dbReference type="SUPFAM" id="SSF52540">
    <property type="entry name" value="P-loop containing nucleoside triphosphate hydrolases"/>
    <property type="match status" value="2"/>
</dbReference>
<reference evidence="3 4" key="1">
    <citation type="journal article" date="2011" name="ISME J.">
        <title>Community ecology of hot spring cyanobacterial mats: predominant populations and their functional potential.</title>
        <authorList>
            <person name="Klatt C.G."/>
            <person name="Wood J.M."/>
            <person name="Rusch D.B."/>
            <person name="Bateson M.M."/>
            <person name="Hamamura N."/>
            <person name="Heidelberg J.F."/>
            <person name="Grossman A.R."/>
            <person name="Bhaya D."/>
            <person name="Cohan F.M."/>
            <person name="Kuhl M."/>
            <person name="Bryant D.A."/>
            <person name="Ward D.M."/>
        </authorList>
    </citation>
    <scope>NUCLEOTIDE SEQUENCE [LARGE SCALE GENOMIC DNA]</scope>
    <source>
        <strain evidence="3">OS</strain>
    </source>
</reference>
<dbReference type="InterPro" id="IPR045572">
    <property type="entry name" value="RE_endonuc_C"/>
</dbReference>
<dbReference type="Pfam" id="PF19778">
    <property type="entry name" value="RE_endonuc"/>
    <property type="match status" value="1"/>
</dbReference>
<gene>
    <name evidence="3" type="ORF">D0433_13230</name>
</gene>
<protein>
    <submittedName>
        <fullName evidence="3">Uncharacterized protein</fullName>
    </submittedName>
</protein>
<feature type="domain" description="Helicase/UvrB N-terminal" evidence="1">
    <location>
        <begin position="84"/>
        <end position="316"/>
    </location>
</feature>
<dbReference type="EMBL" id="PHFL01000071">
    <property type="protein sequence ID" value="RFM22996.1"/>
    <property type="molecule type" value="Genomic_DNA"/>
</dbReference>
<dbReference type="InterPro" id="IPR027417">
    <property type="entry name" value="P-loop_NTPase"/>
</dbReference>
<dbReference type="InterPro" id="IPR050742">
    <property type="entry name" value="Helicase_Restrict-Modif_Enz"/>
</dbReference>
<dbReference type="AlphaFoldDB" id="A0A395LWE8"/>
<dbReference type="PANTHER" id="PTHR47396:SF1">
    <property type="entry name" value="ATP-DEPENDENT HELICASE IRC3-RELATED"/>
    <property type="match status" value="1"/>
</dbReference>
<feature type="domain" description="Type III restriction enzyme C-terminal endonuclease" evidence="2">
    <location>
        <begin position="734"/>
        <end position="812"/>
    </location>
</feature>
<accession>A0A395LWE8</accession>
<evidence type="ECO:0000259" key="2">
    <source>
        <dbReference type="Pfam" id="PF19778"/>
    </source>
</evidence>
<name>A0A395LWE8_9BACT</name>
<dbReference type="GO" id="GO:0005524">
    <property type="term" value="F:ATP binding"/>
    <property type="evidence" value="ECO:0007669"/>
    <property type="project" value="InterPro"/>
</dbReference>
<dbReference type="Gene3D" id="3.40.50.300">
    <property type="entry name" value="P-loop containing nucleotide triphosphate hydrolases"/>
    <property type="match status" value="2"/>
</dbReference>
<evidence type="ECO:0000313" key="3">
    <source>
        <dbReference type="EMBL" id="RFM22996.1"/>
    </source>
</evidence>
<dbReference type="GO" id="GO:0003677">
    <property type="term" value="F:DNA binding"/>
    <property type="evidence" value="ECO:0007669"/>
    <property type="project" value="InterPro"/>
</dbReference>